<keyword evidence="2" id="KW-1185">Reference proteome</keyword>
<reference evidence="1" key="1">
    <citation type="submission" date="2021-01" db="EMBL/GenBank/DDBJ databases">
        <title>Genome sequence of strain Noviherbaspirillum sp. DKR-6.</title>
        <authorList>
            <person name="Chaudhary D.K."/>
        </authorList>
    </citation>
    <scope>NUCLEOTIDE SEQUENCE</scope>
    <source>
        <strain evidence="1">DKR-6</strain>
    </source>
</reference>
<protein>
    <submittedName>
        <fullName evidence="1">Uncharacterized protein</fullName>
    </submittedName>
</protein>
<gene>
    <name evidence="1" type="ORF">JJB74_25460</name>
</gene>
<accession>A0A934T2J3</accession>
<evidence type="ECO:0000313" key="1">
    <source>
        <dbReference type="EMBL" id="MBK4737984.1"/>
    </source>
</evidence>
<sequence length="63" mass="7025">MNPLLVRLGYASPDGCAGPCSMAVTAVPHQHSLHPRRHGRPFPQFELRKVYAFSHGIREISTE</sequence>
<organism evidence="1 2">
    <name type="scientific">Noviherbaspirillum pedocola</name>
    <dbReference type="NCBI Taxonomy" id="2801341"/>
    <lineage>
        <taxon>Bacteria</taxon>
        <taxon>Pseudomonadati</taxon>
        <taxon>Pseudomonadota</taxon>
        <taxon>Betaproteobacteria</taxon>
        <taxon>Burkholderiales</taxon>
        <taxon>Oxalobacteraceae</taxon>
        <taxon>Noviherbaspirillum</taxon>
    </lineage>
</organism>
<dbReference type="EMBL" id="JAEPBG010000016">
    <property type="protein sequence ID" value="MBK4737984.1"/>
    <property type="molecule type" value="Genomic_DNA"/>
</dbReference>
<dbReference type="RefSeq" id="WP_200596822.1">
    <property type="nucleotide sequence ID" value="NZ_JAEPBG010000016.1"/>
</dbReference>
<proteinExistence type="predicted"/>
<name>A0A934T2J3_9BURK</name>
<evidence type="ECO:0000313" key="2">
    <source>
        <dbReference type="Proteomes" id="UP000622890"/>
    </source>
</evidence>
<comment type="caution">
    <text evidence="1">The sequence shown here is derived from an EMBL/GenBank/DDBJ whole genome shotgun (WGS) entry which is preliminary data.</text>
</comment>
<dbReference type="AlphaFoldDB" id="A0A934T2J3"/>
<dbReference type="Proteomes" id="UP000622890">
    <property type="component" value="Unassembled WGS sequence"/>
</dbReference>